<dbReference type="PANTHER" id="PTHR11138">
    <property type="entry name" value="METHIONYL-TRNA FORMYLTRANSFERASE"/>
    <property type="match status" value="1"/>
</dbReference>
<protein>
    <submittedName>
        <fullName evidence="3">Methionyl-tRNA formyltransferase</fullName>
        <ecNumber evidence="3">2.1.2.9</ecNumber>
    </submittedName>
</protein>
<sequence>MRSILIGSVGSSKVLLEEMIKVNFPIDMVYSLDEKYSLNVSGYEPIHELAEANNIPYRKFRKINDEEHVNEIKNINPDYIFVIGLSQLVKREIIDSAKKGVIGFHPTPLPKYRGRAALVWQILLGVTESECSLFFIDEGMDSGDIIGQEKYTITEEDYVIDVIYKSREALKTLSRRVLPKIKDGSIKPMRQNEEEATYLLKRTPEDGVINWNEPISNIYRLIRATSKPFPGAFSYYDGKIKTIFWKAECIENTKYIGIPGQIANISNEFIDIVCVDGLLRVHHLETNEDVKFIIGHKFNKS</sequence>
<feature type="domain" description="Formyl transferase N-terminal" evidence="1">
    <location>
        <begin position="50"/>
        <end position="168"/>
    </location>
</feature>
<dbReference type="SUPFAM" id="SSF50486">
    <property type="entry name" value="FMT C-terminal domain-like"/>
    <property type="match status" value="1"/>
</dbReference>
<dbReference type="EMBL" id="JBHSEF010000009">
    <property type="protein sequence ID" value="MFC4354203.1"/>
    <property type="molecule type" value="Genomic_DNA"/>
</dbReference>
<dbReference type="Gene3D" id="3.40.50.12230">
    <property type="match status" value="1"/>
</dbReference>
<keyword evidence="4" id="KW-1185">Reference proteome</keyword>
<dbReference type="InterPro" id="IPR011034">
    <property type="entry name" value="Formyl_transferase-like_C_sf"/>
</dbReference>
<name>A0ABV8USF5_9BACL</name>
<comment type="caution">
    <text evidence="3">The sequence shown here is derived from an EMBL/GenBank/DDBJ whole genome shotgun (WGS) entry which is preliminary data.</text>
</comment>
<evidence type="ECO:0000259" key="2">
    <source>
        <dbReference type="Pfam" id="PF02911"/>
    </source>
</evidence>
<dbReference type="Proteomes" id="UP001595733">
    <property type="component" value="Unassembled WGS sequence"/>
</dbReference>
<dbReference type="InterPro" id="IPR036477">
    <property type="entry name" value="Formyl_transf_N_sf"/>
</dbReference>
<evidence type="ECO:0000259" key="1">
    <source>
        <dbReference type="Pfam" id="PF00551"/>
    </source>
</evidence>
<dbReference type="CDD" id="cd08702">
    <property type="entry name" value="Arna_FMT_C"/>
    <property type="match status" value="1"/>
</dbReference>
<dbReference type="EC" id="2.1.2.9" evidence="3"/>
<proteinExistence type="predicted"/>
<evidence type="ECO:0000313" key="3">
    <source>
        <dbReference type="EMBL" id="MFC4354203.1"/>
    </source>
</evidence>
<feature type="domain" description="Formyl transferase C-terminal" evidence="2">
    <location>
        <begin position="203"/>
        <end position="286"/>
    </location>
</feature>
<dbReference type="InterPro" id="IPR005793">
    <property type="entry name" value="Formyl_trans_C"/>
</dbReference>
<dbReference type="RefSeq" id="WP_378140360.1">
    <property type="nucleotide sequence ID" value="NZ_JBHSEF010000009.1"/>
</dbReference>
<accession>A0ABV8USF5</accession>
<dbReference type="PANTHER" id="PTHR11138:SF5">
    <property type="entry name" value="METHIONYL-TRNA FORMYLTRANSFERASE, MITOCHONDRIAL"/>
    <property type="match status" value="1"/>
</dbReference>
<dbReference type="GO" id="GO:0004479">
    <property type="term" value="F:methionyl-tRNA formyltransferase activity"/>
    <property type="evidence" value="ECO:0007669"/>
    <property type="project" value="UniProtKB-EC"/>
</dbReference>
<dbReference type="SUPFAM" id="SSF53328">
    <property type="entry name" value="Formyltransferase"/>
    <property type="match status" value="1"/>
</dbReference>
<reference evidence="4" key="1">
    <citation type="journal article" date="2019" name="Int. J. Syst. Evol. Microbiol.">
        <title>The Global Catalogue of Microorganisms (GCM) 10K type strain sequencing project: providing services to taxonomists for standard genome sequencing and annotation.</title>
        <authorList>
            <consortium name="The Broad Institute Genomics Platform"/>
            <consortium name="The Broad Institute Genome Sequencing Center for Infectious Disease"/>
            <person name="Wu L."/>
            <person name="Ma J."/>
        </authorList>
    </citation>
    <scope>NUCLEOTIDE SEQUENCE [LARGE SCALE GENOMIC DNA]</scope>
    <source>
        <strain evidence="4">CCUG 50353</strain>
    </source>
</reference>
<evidence type="ECO:0000313" key="4">
    <source>
        <dbReference type="Proteomes" id="UP001595733"/>
    </source>
</evidence>
<dbReference type="Pfam" id="PF02911">
    <property type="entry name" value="Formyl_trans_C"/>
    <property type="match status" value="1"/>
</dbReference>
<organism evidence="3 4">
    <name type="scientific">Chryseomicrobium palamuruense</name>
    <dbReference type="NCBI Taxonomy" id="682973"/>
    <lineage>
        <taxon>Bacteria</taxon>
        <taxon>Bacillati</taxon>
        <taxon>Bacillota</taxon>
        <taxon>Bacilli</taxon>
        <taxon>Bacillales</taxon>
        <taxon>Caryophanaceae</taxon>
        <taxon>Chryseomicrobium</taxon>
    </lineage>
</organism>
<gene>
    <name evidence="3" type="ORF">ACFO0S_03840</name>
</gene>
<dbReference type="Pfam" id="PF00551">
    <property type="entry name" value="Formyl_trans_N"/>
    <property type="match status" value="1"/>
</dbReference>
<keyword evidence="3" id="KW-0808">Transferase</keyword>
<dbReference type="InterPro" id="IPR002376">
    <property type="entry name" value="Formyl_transf_N"/>
</dbReference>